<protein>
    <submittedName>
        <fullName evidence="2">Uncharacterized protein</fullName>
    </submittedName>
</protein>
<reference evidence="2 3" key="1">
    <citation type="submission" date="2015-08" db="EMBL/GenBank/DDBJ databases">
        <title>Next Generation Sequencing and Analysis of the Genome of Puccinia sorghi L Schw, the Causal Agent of Maize Common Rust.</title>
        <authorList>
            <person name="Rochi L."/>
            <person name="Burguener G."/>
            <person name="Darino M."/>
            <person name="Turjanski A."/>
            <person name="Kreff E."/>
            <person name="Dieguez M.J."/>
            <person name="Sacco F."/>
        </authorList>
    </citation>
    <scope>NUCLEOTIDE SEQUENCE [LARGE SCALE GENOMIC DNA]</scope>
    <source>
        <strain evidence="2 3">RO10H11247</strain>
    </source>
</reference>
<accession>A0A0L6VAV3</accession>
<evidence type="ECO:0000313" key="2">
    <source>
        <dbReference type="EMBL" id="KNZ57270.1"/>
    </source>
</evidence>
<dbReference type="Proteomes" id="UP000037035">
    <property type="component" value="Unassembled WGS sequence"/>
</dbReference>
<dbReference type="AlphaFoldDB" id="A0A0L6VAV3"/>
<keyword evidence="3" id="KW-1185">Reference proteome</keyword>
<feature type="transmembrane region" description="Helical" evidence="1">
    <location>
        <begin position="287"/>
        <end position="313"/>
    </location>
</feature>
<keyword evidence="1" id="KW-0812">Transmembrane</keyword>
<comment type="caution">
    <text evidence="2">The sequence shown here is derived from an EMBL/GenBank/DDBJ whole genome shotgun (WGS) entry which is preliminary data.</text>
</comment>
<organism evidence="2 3">
    <name type="scientific">Puccinia sorghi</name>
    <dbReference type="NCBI Taxonomy" id="27349"/>
    <lineage>
        <taxon>Eukaryota</taxon>
        <taxon>Fungi</taxon>
        <taxon>Dikarya</taxon>
        <taxon>Basidiomycota</taxon>
        <taxon>Pucciniomycotina</taxon>
        <taxon>Pucciniomycetes</taxon>
        <taxon>Pucciniales</taxon>
        <taxon>Pucciniaceae</taxon>
        <taxon>Puccinia</taxon>
    </lineage>
</organism>
<keyword evidence="1" id="KW-1133">Transmembrane helix</keyword>
<proteinExistence type="predicted"/>
<feature type="transmembrane region" description="Helical" evidence="1">
    <location>
        <begin position="20"/>
        <end position="43"/>
    </location>
</feature>
<dbReference type="EMBL" id="LAVV01007055">
    <property type="protein sequence ID" value="KNZ57270.1"/>
    <property type="molecule type" value="Genomic_DNA"/>
</dbReference>
<sequence length="556" mass="63369">MKNQAGSYIKKKKQRREGIFIIIIIHLIFSLDFLITILTIVHISCESFHLSHFPSTFCGSSPCKSAEILKQWRLDSHLDSRTSNSGQAFCNYFLLYVVGSFCLRLALKQGISSPHPCSSLGFRTSGLMLSIFFFLAFSSLSPALIVWEFQILKVKHQHCKKKLLNCLQLTCRNSKEASVVTPTILQRGGLDGSLAGACCMSTVSKFFLQCRQIFSSKNYYYFMRKKLIIQIKENRKYFVSPNHSRSIVGQFNFSDWGGLISGHAPYEVYIHMLSKFVGIYIMMCQEFFVGSVVTSFLSLNMFSYSLIVVILFIKDLEFGIDIFTCFAGTKYMSEHLFQKIHILNPSKVQNGLQDISAFDSKLTMNYLNKAIADLISDSNLHFAFVPIFLESSRAFKLIGLNWKYAIFQEEDFPGGAALTQVSMHSFEKFLQEHQVSRMYIQHITTQPDGFMPLVKTFHPDPLKFTQQEPWPTVYFVSKAQKPYQNNTHQIIFSHQSSGKRYLMGCTSSNHFMKPPNPGYLLLATQFEAKGADMRAAFLSNARVERVKIIKQIKGSG</sequence>
<gene>
    <name evidence="2" type="ORF">VP01_2197g1</name>
</gene>
<feature type="transmembrane region" description="Helical" evidence="1">
    <location>
        <begin position="127"/>
        <end position="147"/>
    </location>
</feature>
<evidence type="ECO:0000256" key="1">
    <source>
        <dbReference type="SAM" id="Phobius"/>
    </source>
</evidence>
<keyword evidence="1" id="KW-0472">Membrane</keyword>
<dbReference type="VEuPathDB" id="FungiDB:VP01_2197g1"/>
<name>A0A0L6VAV3_9BASI</name>
<evidence type="ECO:0000313" key="3">
    <source>
        <dbReference type="Proteomes" id="UP000037035"/>
    </source>
</evidence>